<keyword evidence="2" id="KW-1185">Reference proteome</keyword>
<dbReference type="PANTHER" id="PTHR48219">
    <property type="entry name" value="VACUOLAR PROTEIN SORTING-ASSOCIATED PROTEIN 62-RELATED"/>
    <property type="match status" value="1"/>
</dbReference>
<feature type="non-terminal residue" evidence="1">
    <location>
        <position position="660"/>
    </location>
</feature>
<dbReference type="InterPro" id="IPR009291">
    <property type="entry name" value="Vps62"/>
</dbReference>
<dbReference type="Pfam" id="PF06101">
    <property type="entry name" value="Vps62"/>
    <property type="match status" value="1"/>
</dbReference>
<dbReference type="PANTHER" id="PTHR48219:SF1">
    <property type="entry name" value="VACUOLAR PROTEIN SORTING-ASSOCIATED PROTEIN 62"/>
    <property type="match status" value="1"/>
</dbReference>
<gene>
    <name evidence="1" type="ORF">Taro_014849</name>
</gene>
<dbReference type="Proteomes" id="UP000652761">
    <property type="component" value="Unassembled WGS sequence"/>
</dbReference>
<reference evidence="1" key="1">
    <citation type="submission" date="2017-07" db="EMBL/GenBank/DDBJ databases">
        <title>Taro Niue Genome Assembly and Annotation.</title>
        <authorList>
            <person name="Atibalentja N."/>
            <person name="Keating K."/>
            <person name="Fields C.J."/>
        </authorList>
    </citation>
    <scope>NUCLEOTIDE SEQUENCE</scope>
    <source>
        <strain evidence="1">Niue_2</strain>
        <tissue evidence="1">Leaf</tissue>
    </source>
</reference>
<proteinExistence type="predicted"/>
<evidence type="ECO:0000313" key="2">
    <source>
        <dbReference type="Proteomes" id="UP000652761"/>
    </source>
</evidence>
<dbReference type="EMBL" id="NMUH01000628">
    <property type="protein sequence ID" value="MQL82392.1"/>
    <property type="molecule type" value="Genomic_DNA"/>
</dbReference>
<sequence>NGEFLDSCIYLGTNSSYSASEDDNVFLEKESEDLSLQTPQQRTIKTDDSKGLVDRPSEVEYVIELQAIGPELTFYSTSRDVGDSLIMSTKLLHAQFDMLVMKADTIDLSGNVLGLKLESNGIRVLEPFDTCVNFSNVSGKTKINASISDIYMNFSFSILKLNEPPSKGVTAVNTNFARVKRPISFKLIWPCLAIEDLQVLQNEVGRNNCPRSTSSDTDKSRKESSCSVWFPVAPQGYVAVGCVVSTGRDEPPLSSALLIWWNQGAQPNKRLSIWRPVVPQGMAYLGDIAVQGYEPPNTCVVLHDTEDEALLKPAINFQLVGYIKKQKGIESISFWLPQAPPGFVSLGCIASKSSPKPIDFSSLRCVRSDLVTGSVFPEESIWNSSDTRTAEWFSIWTVDNEACTFFARKGLKRPPKRFALRLADPRASSGSDDTIIDLEMKTFSAAVYDDYAGLMVPLFNISFSKVGFNIRGGLGYLNSTVSFSLAARSYNDKLDSWEPLIEPIDGFVRYEYDLRAPGAISQLRIATTRDLNLIISVSNMNMIIQAYSSWNSLNNVSNSDADRAIISPTYEGGSVIDAHHRRNYYIIPQNKLGQDIYIRVAENKRFSDIIKMPSGDNKCVTVPVSKNLMDSHFKGKHNKVSRSLVSIIIADAEVLFLASE</sequence>
<dbReference type="OrthoDB" id="428159at2759"/>
<accession>A0A843UA38</accession>
<organism evidence="1 2">
    <name type="scientific">Colocasia esculenta</name>
    <name type="common">Wild taro</name>
    <name type="synonym">Arum esculentum</name>
    <dbReference type="NCBI Taxonomy" id="4460"/>
    <lineage>
        <taxon>Eukaryota</taxon>
        <taxon>Viridiplantae</taxon>
        <taxon>Streptophyta</taxon>
        <taxon>Embryophyta</taxon>
        <taxon>Tracheophyta</taxon>
        <taxon>Spermatophyta</taxon>
        <taxon>Magnoliopsida</taxon>
        <taxon>Liliopsida</taxon>
        <taxon>Araceae</taxon>
        <taxon>Aroideae</taxon>
        <taxon>Colocasieae</taxon>
        <taxon>Colocasia</taxon>
    </lineage>
</organism>
<evidence type="ECO:0000313" key="1">
    <source>
        <dbReference type="EMBL" id="MQL82392.1"/>
    </source>
</evidence>
<name>A0A843UA38_COLES</name>
<comment type="caution">
    <text evidence="1">The sequence shown here is derived from an EMBL/GenBank/DDBJ whole genome shotgun (WGS) entry which is preliminary data.</text>
</comment>
<protein>
    <submittedName>
        <fullName evidence="1">Uncharacterized protein</fullName>
    </submittedName>
</protein>
<dbReference type="AlphaFoldDB" id="A0A843UA38"/>